<evidence type="ECO:0000313" key="2">
    <source>
        <dbReference type="Proteomes" id="UP001144978"/>
    </source>
</evidence>
<comment type="caution">
    <text evidence="1">The sequence shown here is derived from an EMBL/GenBank/DDBJ whole genome shotgun (WGS) entry which is preliminary data.</text>
</comment>
<dbReference type="Proteomes" id="UP001144978">
    <property type="component" value="Unassembled WGS sequence"/>
</dbReference>
<proteinExistence type="predicted"/>
<sequence length="98" mass="11319">MLELDWDDMDRQLGDIGSLRSVRVDYNEMAEFQVDEFEAYTTDAWKGNPTPSTCDGKESIFLLIRRGTVLTKLTRLASAYRIILVEMAVRNIWYGAQH</sequence>
<name>A0ACC1PU73_9APHY</name>
<reference evidence="1" key="1">
    <citation type="submission" date="2022-08" db="EMBL/GenBank/DDBJ databases">
        <title>Genome Sequence of Pycnoporus sanguineus.</title>
        <authorList>
            <person name="Buettner E."/>
        </authorList>
    </citation>
    <scope>NUCLEOTIDE SEQUENCE</scope>
    <source>
        <strain evidence="1">CG-C14</strain>
    </source>
</reference>
<evidence type="ECO:0000313" key="1">
    <source>
        <dbReference type="EMBL" id="KAJ3001957.1"/>
    </source>
</evidence>
<organism evidence="1 2">
    <name type="scientific">Trametes sanguinea</name>
    <dbReference type="NCBI Taxonomy" id="158606"/>
    <lineage>
        <taxon>Eukaryota</taxon>
        <taxon>Fungi</taxon>
        <taxon>Dikarya</taxon>
        <taxon>Basidiomycota</taxon>
        <taxon>Agaricomycotina</taxon>
        <taxon>Agaricomycetes</taxon>
        <taxon>Polyporales</taxon>
        <taxon>Polyporaceae</taxon>
        <taxon>Trametes</taxon>
    </lineage>
</organism>
<gene>
    <name evidence="1" type="ORF">NUW54_g6110</name>
</gene>
<accession>A0ACC1PU73</accession>
<protein>
    <submittedName>
        <fullName evidence="1">Uncharacterized protein</fullName>
    </submittedName>
</protein>
<keyword evidence="2" id="KW-1185">Reference proteome</keyword>
<dbReference type="EMBL" id="JANSHE010001590">
    <property type="protein sequence ID" value="KAJ3001957.1"/>
    <property type="molecule type" value="Genomic_DNA"/>
</dbReference>